<dbReference type="SFLD" id="SFLDS00019">
    <property type="entry name" value="Glutathione_Transferase_(cytos"/>
    <property type="match status" value="1"/>
</dbReference>
<comment type="similarity">
    <text evidence="3">Belongs to the GST superfamily.</text>
</comment>
<evidence type="ECO:0000259" key="5">
    <source>
        <dbReference type="PROSITE" id="PS50405"/>
    </source>
</evidence>
<comment type="caution">
    <text evidence="6">The sequence shown here is derived from an EMBL/GenBank/DDBJ whole genome shotgun (WGS) entry which is preliminary data.</text>
</comment>
<organism evidence="6 7">
    <name type="scientific">Archangium violaceum Cb vi76</name>
    <dbReference type="NCBI Taxonomy" id="1406225"/>
    <lineage>
        <taxon>Bacteria</taxon>
        <taxon>Pseudomonadati</taxon>
        <taxon>Myxococcota</taxon>
        <taxon>Myxococcia</taxon>
        <taxon>Myxococcales</taxon>
        <taxon>Cystobacterineae</taxon>
        <taxon>Archangiaceae</taxon>
        <taxon>Archangium</taxon>
    </lineage>
</organism>
<dbReference type="PROSITE" id="PS50405">
    <property type="entry name" value="GST_CTER"/>
    <property type="match status" value="1"/>
</dbReference>
<evidence type="ECO:0000256" key="1">
    <source>
        <dbReference type="ARBA" id="ARBA00012452"/>
    </source>
</evidence>
<dbReference type="SUPFAM" id="SSF47616">
    <property type="entry name" value="GST C-terminal domain-like"/>
    <property type="match status" value="1"/>
</dbReference>
<dbReference type="CDD" id="cd03053">
    <property type="entry name" value="GST_N_Phi"/>
    <property type="match status" value="1"/>
</dbReference>
<dbReference type="SFLD" id="SFLDG01154">
    <property type="entry name" value="Main.5:_Phi-like"/>
    <property type="match status" value="1"/>
</dbReference>
<reference evidence="6 7" key="1">
    <citation type="submission" date="2014-07" db="EMBL/GenBank/DDBJ databases">
        <title>Draft Genome Sequence of Gephyronic Acid Producer, Cystobacter violaceus Strain Cb vi76.</title>
        <authorList>
            <person name="Stevens D.C."/>
            <person name="Young J."/>
            <person name="Carmichael R."/>
            <person name="Tan J."/>
            <person name="Taylor R.E."/>
        </authorList>
    </citation>
    <scope>NUCLEOTIDE SEQUENCE [LARGE SCALE GENOMIC DNA]</scope>
    <source>
        <strain evidence="6 7">Cb vi76</strain>
    </source>
</reference>
<protein>
    <recommendedName>
        <fullName evidence="1">glutathione transferase</fullName>
        <ecNumber evidence="1">2.5.1.18</ecNumber>
    </recommendedName>
</protein>
<dbReference type="Gene3D" id="3.40.30.10">
    <property type="entry name" value="Glutaredoxin"/>
    <property type="match status" value="1"/>
</dbReference>
<dbReference type="SUPFAM" id="SSF52833">
    <property type="entry name" value="Thioredoxin-like"/>
    <property type="match status" value="1"/>
</dbReference>
<dbReference type="GO" id="GO:0043295">
    <property type="term" value="F:glutathione binding"/>
    <property type="evidence" value="ECO:0007669"/>
    <property type="project" value="TreeGrafter"/>
</dbReference>
<dbReference type="AlphaFoldDB" id="A0A084SKB4"/>
<dbReference type="InterPro" id="IPR036249">
    <property type="entry name" value="Thioredoxin-like_sf"/>
</dbReference>
<name>A0A084SKB4_9BACT</name>
<dbReference type="GO" id="GO:0004364">
    <property type="term" value="F:glutathione transferase activity"/>
    <property type="evidence" value="ECO:0007669"/>
    <property type="project" value="UniProtKB-EC"/>
</dbReference>
<dbReference type="FunFam" id="3.40.30.10:FF:000016">
    <property type="entry name" value="Glutathione S-transferase F2"/>
    <property type="match status" value="1"/>
</dbReference>
<evidence type="ECO:0000256" key="3">
    <source>
        <dbReference type="RuleBase" id="RU003494"/>
    </source>
</evidence>
<evidence type="ECO:0000313" key="7">
    <source>
        <dbReference type="Proteomes" id="UP000028547"/>
    </source>
</evidence>
<dbReference type="EMBL" id="JPMI01000273">
    <property type="protein sequence ID" value="KFA88899.1"/>
    <property type="molecule type" value="Genomic_DNA"/>
</dbReference>
<feature type="domain" description="GST N-terminal" evidence="4">
    <location>
        <begin position="1"/>
        <end position="80"/>
    </location>
</feature>
<proteinExistence type="inferred from homology"/>
<dbReference type="GO" id="GO:0005737">
    <property type="term" value="C:cytoplasm"/>
    <property type="evidence" value="ECO:0007669"/>
    <property type="project" value="TreeGrafter"/>
</dbReference>
<dbReference type="InterPro" id="IPR004045">
    <property type="entry name" value="Glutathione_S-Trfase_N"/>
</dbReference>
<evidence type="ECO:0000313" key="6">
    <source>
        <dbReference type="EMBL" id="KFA88899.1"/>
    </source>
</evidence>
<dbReference type="PANTHER" id="PTHR43900">
    <property type="entry name" value="GLUTATHIONE S-TRANSFERASE RHO"/>
    <property type="match status" value="1"/>
</dbReference>
<accession>A0A084SKB4</accession>
<dbReference type="Pfam" id="PF00043">
    <property type="entry name" value="GST_C"/>
    <property type="match status" value="1"/>
</dbReference>
<dbReference type="InterPro" id="IPR040079">
    <property type="entry name" value="Glutathione_S-Trfase"/>
</dbReference>
<dbReference type="PROSITE" id="PS50404">
    <property type="entry name" value="GST_NTER"/>
    <property type="match status" value="1"/>
</dbReference>
<sequence length="206" mass="23357">MKVYGHPFSTCTRKVLTTLAEKGHEAQFVMVDLTKGEHKAPQYVARHPFGVIPFFEDDGFTMYESRAIIRYLDAKLPGEKLTPSDLPSLGRMEQWLSVEQSYFSPSSMAIIMETFFKPMMGGGKPDMDKVNKGRDGTAKALDVVDRALMSQAYLAGDRFSLADISWMPYLQYLSATPHGTLITERPHVKSWWQRLSTRPSWKKVNG</sequence>
<dbReference type="Proteomes" id="UP000028547">
    <property type="component" value="Unassembled WGS sequence"/>
</dbReference>
<keyword evidence="2 6" id="KW-0808">Transferase</keyword>
<dbReference type="InterPro" id="IPR036282">
    <property type="entry name" value="Glutathione-S-Trfase_C_sf"/>
</dbReference>
<dbReference type="Pfam" id="PF02798">
    <property type="entry name" value="GST_N"/>
    <property type="match status" value="1"/>
</dbReference>
<dbReference type="InterPro" id="IPR010987">
    <property type="entry name" value="Glutathione-S-Trfase_C-like"/>
</dbReference>
<dbReference type="PANTHER" id="PTHR43900:SF3">
    <property type="entry name" value="GLUTATHIONE S-TRANSFERASE RHO"/>
    <property type="match status" value="1"/>
</dbReference>
<dbReference type="SFLD" id="SFLDG00358">
    <property type="entry name" value="Main_(cytGST)"/>
    <property type="match status" value="1"/>
</dbReference>
<dbReference type="FunFam" id="1.20.1050.10:FF:000004">
    <property type="entry name" value="Glutathione S-transferase F2"/>
    <property type="match status" value="1"/>
</dbReference>
<dbReference type="EC" id="2.5.1.18" evidence="1"/>
<feature type="domain" description="GST C-terminal" evidence="5">
    <location>
        <begin position="85"/>
        <end position="206"/>
    </location>
</feature>
<evidence type="ECO:0000259" key="4">
    <source>
        <dbReference type="PROSITE" id="PS50404"/>
    </source>
</evidence>
<dbReference type="Gene3D" id="1.20.1050.10">
    <property type="match status" value="1"/>
</dbReference>
<dbReference type="GO" id="GO:0006749">
    <property type="term" value="P:glutathione metabolic process"/>
    <property type="evidence" value="ECO:0007669"/>
    <property type="project" value="TreeGrafter"/>
</dbReference>
<gene>
    <name evidence="6" type="ORF">Q664_38200</name>
</gene>
<dbReference type="RefSeq" id="WP_043407088.1">
    <property type="nucleotide sequence ID" value="NZ_JPMI01000273.1"/>
</dbReference>
<dbReference type="InterPro" id="IPR004046">
    <property type="entry name" value="GST_C"/>
</dbReference>
<evidence type="ECO:0000256" key="2">
    <source>
        <dbReference type="ARBA" id="ARBA00022679"/>
    </source>
</evidence>